<accession>A0ACB6ZF68</accession>
<proteinExistence type="predicted"/>
<evidence type="ECO:0000313" key="2">
    <source>
        <dbReference type="Proteomes" id="UP000886501"/>
    </source>
</evidence>
<name>A0ACB6ZF68_THEGA</name>
<reference evidence="1" key="2">
    <citation type="journal article" date="2020" name="Nat. Commun.">
        <title>Large-scale genome sequencing of mycorrhizal fungi provides insights into the early evolution of symbiotic traits.</title>
        <authorList>
            <person name="Miyauchi S."/>
            <person name="Kiss E."/>
            <person name="Kuo A."/>
            <person name="Drula E."/>
            <person name="Kohler A."/>
            <person name="Sanchez-Garcia M."/>
            <person name="Morin E."/>
            <person name="Andreopoulos B."/>
            <person name="Barry K.W."/>
            <person name="Bonito G."/>
            <person name="Buee M."/>
            <person name="Carver A."/>
            <person name="Chen C."/>
            <person name="Cichocki N."/>
            <person name="Clum A."/>
            <person name="Culley D."/>
            <person name="Crous P.W."/>
            <person name="Fauchery L."/>
            <person name="Girlanda M."/>
            <person name="Hayes R.D."/>
            <person name="Keri Z."/>
            <person name="LaButti K."/>
            <person name="Lipzen A."/>
            <person name="Lombard V."/>
            <person name="Magnuson J."/>
            <person name="Maillard F."/>
            <person name="Murat C."/>
            <person name="Nolan M."/>
            <person name="Ohm R.A."/>
            <person name="Pangilinan J."/>
            <person name="Pereira M.F."/>
            <person name="Perotto S."/>
            <person name="Peter M."/>
            <person name="Pfister S."/>
            <person name="Riley R."/>
            <person name="Sitrit Y."/>
            <person name="Stielow J.B."/>
            <person name="Szollosi G."/>
            <person name="Zifcakova L."/>
            <person name="Stursova M."/>
            <person name="Spatafora J.W."/>
            <person name="Tedersoo L."/>
            <person name="Vaario L.M."/>
            <person name="Yamada A."/>
            <person name="Yan M."/>
            <person name="Wang P."/>
            <person name="Xu J."/>
            <person name="Bruns T."/>
            <person name="Baldrian P."/>
            <person name="Vilgalys R."/>
            <person name="Dunand C."/>
            <person name="Henrissat B."/>
            <person name="Grigoriev I.V."/>
            <person name="Hibbett D."/>
            <person name="Nagy L.G."/>
            <person name="Martin F.M."/>
        </authorList>
    </citation>
    <scope>NUCLEOTIDE SEQUENCE</scope>
    <source>
        <strain evidence="1">P2</strain>
    </source>
</reference>
<evidence type="ECO:0000313" key="1">
    <source>
        <dbReference type="EMBL" id="KAF9648202.1"/>
    </source>
</evidence>
<keyword evidence="2" id="KW-1185">Reference proteome</keyword>
<sequence length="155" mass="17576">MRSNEDRWNMLLKLCADTAHAVNCFRHNLMVANNHLKYNIAESRITHHCLSAISMLTKQMVADSATVDKGVNGIRGALKEITSNTKDIKRLEKKYNQGIVKVRLDTERSRCHVETLVSQVNNMHKMVNIIVKTVRATGPGTTYTATRSTRAWKCH</sequence>
<dbReference type="Proteomes" id="UP000886501">
    <property type="component" value="Unassembled WGS sequence"/>
</dbReference>
<dbReference type="EMBL" id="MU118018">
    <property type="protein sequence ID" value="KAF9648202.1"/>
    <property type="molecule type" value="Genomic_DNA"/>
</dbReference>
<protein>
    <submittedName>
        <fullName evidence="1">Uncharacterized protein</fullName>
    </submittedName>
</protein>
<reference evidence="1" key="1">
    <citation type="submission" date="2019-10" db="EMBL/GenBank/DDBJ databases">
        <authorList>
            <consortium name="DOE Joint Genome Institute"/>
            <person name="Kuo A."/>
            <person name="Miyauchi S."/>
            <person name="Kiss E."/>
            <person name="Drula E."/>
            <person name="Kohler A."/>
            <person name="Sanchez-Garcia M."/>
            <person name="Andreopoulos B."/>
            <person name="Barry K.W."/>
            <person name="Bonito G."/>
            <person name="Buee M."/>
            <person name="Carver A."/>
            <person name="Chen C."/>
            <person name="Cichocki N."/>
            <person name="Clum A."/>
            <person name="Culley D."/>
            <person name="Crous P.W."/>
            <person name="Fauchery L."/>
            <person name="Girlanda M."/>
            <person name="Hayes R."/>
            <person name="Keri Z."/>
            <person name="Labutti K."/>
            <person name="Lipzen A."/>
            <person name="Lombard V."/>
            <person name="Magnuson J."/>
            <person name="Maillard F."/>
            <person name="Morin E."/>
            <person name="Murat C."/>
            <person name="Nolan M."/>
            <person name="Ohm R."/>
            <person name="Pangilinan J."/>
            <person name="Pereira M."/>
            <person name="Perotto S."/>
            <person name="Peter M."/>
            <person name="Riley R."/>
            <person name="Sitrit Y."/>
            <person name="Stielow B."/>
            <person name="Szollosi G."/>
            <person name="Zifcakova L."/>
            <person name="Stursova M."/>
            <person name="Spatafora J.W."/>
            <person name="Tedersoo L."/>
            <person name="Vaario L.-M."/>
            <person name="Yamada A."/>
            <person name="Yan M."/>
            <person name="Wang P."/>
            <person name="Xu J."/>
            <person name="Bruns T."/>
            <person name="Baldrian P."/>
            <person name="Vilgalys R."/>
            <person name="Henrissat B."/>
            <person name="Grigoriev I.V."/>
            <person name="Hibbett D."/>
            <person name="Nagy L.G."/>
            <person name="Martin F.M."/>
        </authorList>
    </citation>
    <scope>NUCLEOTIDE SEQUENCE</scope>
    <source>
        <strain evidence="1">P2</strain>
    </source>
</reference>
<organism evidence="1 2">
    <name type="scientific">Thelephora ganbajun</name>
    <name type="common">Ganba fungus</name>
    <dbReference type="NCBI Taxonomy" id="370292"/>
    <lineage>
        <taxon>Eukaryota</taxon>
        <taxon>Fungi</taxon>
        <taxon>Dikarya</taxon>
        <taxon>Basidiomycota</taxon>
        <taxon>Agaricomycotina</taxon>
        <taxon>Agaricomycetes</taxon>
        <taxon>Thelephorales</taxon>
        <taxon>Thelephoraceae</taxon>
        <taxon>Thelephora</taxon>
    </lineage>
</organism>
<gene>
    <name evidence="1" type="ORF">BDM02DRAFT_3187369</name>
</gene>
<comment type="caution">
    <text evidence="1">The sequence shown here is derived from an EMBL/GenBank/DDBJ whole genome shotgun (WGS) entry which is preliminary data.</text>
</comment>